<accession>A0ABN8RW78</accession>
<proteinExistence type="predicted"/>
<reference evidence="2 3" key="1">
    <citation type="submission" date="2022-05" db="EMBL/GenBank/DDBJ databases">
        <authorList>
            <consortium name="Genoscope - CEA"/>
            <person name="William W."/>
        </authorList>
    </citation>
    <scope>NUCLEOTIDE SEQUENCE [LARGE SCALE GENOMIC DNA]</scope>
</reference>
<keyword evidence="1" id="KW-0812">Transmembrane</keyword>
<evidence type="ECO:0000313" key="3">
    <source>
        <dbReference type="Proteomes" id="UP001159405"/>
    </source>
</evidence>
<evidence type="ECO:0000313" key="2">
    <source>
        <dbReference type="EMBL" id="CAH3183720.1"/>
    </source>
</evidence>
<keyword evidence="1" id="KW-1133">Transmembrane helix</keyword>
<keyword evidence="3" id="KW-1185">Reference proteome</keyword>
<dbReference type="Proteomes" id="UP001159405">
    <property type="component" value="Unassembled WGS sequence"/>
</dbReference>
<gene>
    <name evidence="2" type="ORF">PLOB_00029074</name>
</gene>
<evidence type="ECO:0000256" key="1">
    <source>
        <dbReference type="SAM" id="Phobius"/>
    </source>
</evidence>
<dbReference type="InterPro" id="IPR011042">
    <property type="entry name" value="6-blade_b-propeller_TolB-like"/>
</dbReference>
<dbReference type="Gene3D" id="2.120.10.30">
    <property type="entry name" value="TolB, C-terminal domain"/>
    <property type="match status" value="1"/>
</dbReference>
<sequence>MINIGKIVLEAAVKAVVKEGVSAAVRGATKSRANIPTADIQRYIKVIESNVDDIKSRLDGIAMKDLLASASFFNEGLLYLDRVFDKFHLSDFQTITAKAEVKTEGGKLKVDFPSTTAWKAVLFLAKGLHELDESTKRALCDAKERFKDARRKATKAFCNEALETSQRILAMKYRVIATILEKIEYPEEAIPLCKLCLEELHSDPVVKQSFMITKQNQTIQKEVRELNSLVCDATQMVSGGGALLAWPCIVTGSGKIDPVHERTLREHCCQTWSFGQSANDDHRLKFAWSISSNSRGEFIVGDSVDRNIKVFDDHGMFLYCLHPFAYEEQSEYEREIWNIACDQQDNIYVLTLIRNQDGRADVSVVYVFNEQAHLIQKFTLREGFRGYALTVDDFNRIFVSGGSFSVCFNDTVEVYEGDGMFIQSFGKETLNNAQDIAATYDGHSLVLDTDKDSTCLRVFSAEGHQLTRFSVAGSMPDTGAAVDFHRPSETVLVATMQSENHLEVSMYSKDFKFVRVIQFRPQGDSSFITGVTATVKGSIAVPCKNTLISLTDFLFLFLCDRLEPEKPLFNQVLQHQETVVYHLVQLKPGKNYELRVSYRSTTPTDFYIRLIPKDELQLRDRSRQLLNIDKLVFNNQLTDTEQFANVTAIRTGVPLNPASLGEPVLYNIVLEQLFFGVPWHVWKLVVLVIGIIIITVRCLVPRTLAFIEENVLYIHKKRSR</sequence>
<comment type="caution">
    <text evidence="2">The sequence shown here is derived from an EMBL/GenBank/DDBJ whole genome shotgun (WGS) entry which is preliminary data.</text>
</comment>
<feature type="transmembrane region" description="Helical" evidence="1">
    <location>
        <begin position="679"/>
        <end position="700"/>
    </location>
</feature>
<keyword evidence="1" id="KW-0472">Membrane</keyword>
<organism evidence="2 3">
    <name type="scientific">Porites lobata</name>
    <dbReference type="NCBI Taxonomy" id="104759"/>
    <lineage>
        <taxon>Eukaryota</taxon>
        <taxon>Metazoa</taxon>
        <taxon>Cnidaria</taxon>
        <taxon>Anthozoa</taxon>
        <taxon>Hexacorallia</taxon>
        <taxon>Scleractinia</taxon>
        <taxon>Fungiina</taxon>
        <taxon>Poritidae</taxon>
        <taxon>Porites</taxon>
    </lineage>
</organism>
<protein>
    <submittedName>
        <fullName evidence="2">Uncharacterized protein</fullName>
    </submittedName>
</protein>
<dbReference type="EMBL" id="CALNXK010000362">
    <property type="protein sequence ID" value="CAH3183720.1"/>
    <property type="molecule type" value="Genomic_DNA"/>
</dbReference>
<dbReference type="PANTHER" id="PTHR35465:SF1">
    <property type="entry name" value="PHOSPHATIDYLINOSITOL-GLYCAN BIOSYNTHESIS CLASS X PROTEIN"/>
    <property type="match status" value="1"/>
</dbReference>
<dbReference type="PANTHER" id="PTHR35465">
    <property type="entry name" value="CAVEOLIN-1 PROTEIN"/>
    <property type="match status" value="1"/>
</dbReference>
<name>A0ABN8RW78_9CNID</name>
<dbReference type="SUPFAM" id="SSF101898">
    <property type="entry name" value="NHL repeat"/>
    <property type="match status" value="1"/>
</dbReference>